<feature type="region of interest" description="Disordered" evidence="1">
    <location>
        <begin position="1055"/>
        <end position="1083"/>
    </location>
</feature>
<feature type="compositionally biased region" description="Polar residues" evidence="1">
    <location>
        <begin position="780"/>
        <end position="795"/>
    </location>
</feature>
<evidence type="ECO:0008006" key="4">
    <source>
        <dbReference type="Google" id="ProtNLM"/>
    </source>
</evidence>
<evidence type="ECO:0000256" key="1">
    <source>
        <dbReference type="SAM" id="MobiDB-lite"/>
    </source>
</evidence>
<evidence type="ECO:0000313" key="2">
    <source>
        <dbReference type="EMBL" id="CDW77328.1"/>
    </source>
</evidence>
<feature type="compositionally biased region" description="Polar residues" evidence="1">
    <location>
        <begin position="1"/>
        <end position="13"/>
    </location>
</feature>
<feature type="compositionally biased region" description="Basic and acidic residues" evidence="1">
    <location>
        <begin position="433"/>
        <end position="447"/>
    </location>
</feature>
<feature type="region of interest" description="Disordered" evidence="1">
    <location>
        <begin position="751"/>
        <end position="809"/>
    </location>
</feature>
<feature type="compositionally biased region" description="Polar residues" evidence="1">
    <location>
        <begin position="22"/>
        <end position="37"/>
    </location>
</feature>
<feature type="compositionally biased region" description="Polar residues" evidence="1">
    <location>
        <begin position="124"/>
        <end position="133"/>
    </location>
</feature>
<sequence length="1245" mass="140899">MNQSIKNKTATSNQKERENQGKEQLNNQPKSLTKEQTSQSSNPISNSPQSNKEAKASTEAQQFIQMFSDMNEKAIESMNKDEPETALEFLKKVDETLKKLQSASSSHQSHLHTSSRDYKKSKNLPANDNNKNIKSIDEQIDPNYKAALYYNLACCYQRLGMLEECVDFLELATKSLNKKIIMLEEEENALLFNNNADQNSVDAEILGTGNQTAVGNQNHANKYLNFGANHHQFSTHSTNDNRKSTHQQTYDQKSPITANAMSDQKKGKKISREKLLASKLHKLRYQCKFNLQLCAILSQINQHRDALIYGHKSSALCAKLVKEAQLLCKRFMHQIQRSIKREQERQTNQISLKNKKVHENSLQQDSMQSNKTQNGLDNSNYSQKAKNIRANTALGTGVAISYSKKGKNSRSSVSSVDRKDEFHAQSKRSHSSQSEKIKSRHEIDKSADSIGSPNQSVTRLRIYKNPFVRDSMNESQLSKYRDNSNESLERIHTFSLKNSFAKLKTTQNDQDKTSKNRKDSNPSSLTRQSIENLLKNKDTTTAEEGAAPNKTYYVEESVKILESIIMKADPILSELASKVKQFEKIANLTAAEREQDLLDKYGQEEYQEQKRKLKVSFHNEDEINELKSNSAYKMSVRNVLGLRHSEDWIFNLNIGNVMHLSLMGAEELNAKLENTHELCKDSMLEKIVLVSVSYFCIGTEMRFLMQKQNSNITKRDSEAFHAKALHISSLFLPHDCPLVMHIVNSYTKNYLKDKKQQSKRTTTDFSLTQGTDPAARQKSRQSYGSNTTSPAHISMNQQHHHTQNNQSSQNEHIMTNLMSRIGRGKHQQPSQQSVHSQNFSNPRTSGSGDSQDDSTSQPHSIDAKANRVHQSQINQQIVRPLGYPIVQQETIKQQQNRVSSSQQQQLQKIHIDISRAQQQAIIDLRGSNQTQQQSPHENISLMYRQHHIQPLSTKNQVQDRSQQQFLSQQAFILSDNSQATVPLSTTSKQKKEVMIQRFLHNRPSYEQQNLNTVNNDGLYQNFVDIEIQQDNLPTTINQQSNQLLSQIQRQKQVKSQLNHLNTSSGASQNQNNNQALSHHHQFQQLSLNSTSNQRTQNKTPSAIHERHNAINSEQFLYQQNQFIDLSSNNNGLNLQPISSMQSNNQHGQQTSNLNIPIKKKTTSGGAGQGSQLSSTTAITSIQNSKILSSVGARSNLNNSKQGGANVQNISGMMKTLASGGQMSTGQNSHGSNLQKFLVTTNQNRR</sequence>
<accession>A0A078A944</accession>
<feature type="compositionally biased region" description="Low complexity" evidence="1">
    <location>
        <begin position="827"/>
        <end position="837"/>
    </location>
</feature>
<gene>
    <name evidence="2" type="primary">Contig11030.g11791</name>
    <name evidence="2" type="ORF">STYLEM_6288</name>
</gene>
<proteinExistence type="predicted"/>
<feature type="region of interest" description="Disordered" evidence="1">
    <location>
        <begin position="403"/>
        <end position="457"/>
    </location>
</feature>
<dbReference type="OMA" id="NTHELCK"/>
<feature type="region of interest" description="Disordered" evidence="1">
    <location>
        <begin position="822"/>
        <end position="871"/>
    </location>
</feature>
<evidence type="ECO:0000313" key="3">
    <source>
        <dbReference type="Proteomes" id="UP000039865"/>
    </source>
</evidence>
<feature type="compositionally biased region" description="Basic and acidic residues" evidence="1">
    <location>
        <begin position="509"/>
        <end position="520"/>
    </location>
</feature>
<feature type="compositionally biased region" description="Polar residues" evidence="1">
    <location>
        <begin position="759"/>
        <end position="771"/>
    </location>
</feature>
<dbReference type="OrthoDB" id="299411at2759"/>
<feature type="region of interest" description="Disordered" evidence="1">
    <location>
        <begin position="100"/>
        <end position="134"/>
    </location>
</feature>
<feature type="region of interest" description="Disordered" evidence="1">
    <location>
        <begin position="504"/>
        <end position="543"/>
    </location>
</feature>
<dbReference type="AlphaFoldDB" id="A0A078A944"/>
<name>A0A078A944_STYLE</name>
<dbReference type="InParanoid" id="A0A078A944"/>
<dbReference type="Proteomes" id="UP000039865">
    <property type="component" value="Unassembled WGS sequence"/>
</dbReference>
<organism evidence="2 3">
    <name type="scientific">Stylonychia lemnae</name>
    <name type="common">Ciliate</name>
    <dbReference type="NCBI Taxonomy" id="5949"/>
    <lineage>
        <taxon>Eukaryota</taxon>
        <taxon>Sar</taxon>
        <taxon>Alveolata</taxon>
        <taxon>Ciliophora</taxon>
        <taxon>Intramacronucleata</taxon>
        <taxon>Spirotrichea</taxon>
        <taxon>Stichotrichia</taxon>
        <taxon>Sporadotrichida</taxon>
        <taxon>Oxytrichidae</taxon>
        <taxon>Stylonychinae</taxon>
        <taxon>Stylonychia</taxon>
    </lineage>
</organism>
<protein>
    <recommendedName>
        <fullName evidence="4">Tpr domain containing protein</fullName>
    </recommendedName>
</protein>
<feature type="compositionally biased region" description="Low complexity" evidence="1">
    <location>
        <begin position="844"/>
        <end position="857"/>
    </location>
</feature>
<dbReference type="InterPro" id="IPR011990">
    <property type="entry name" value="TPR-like_helical_dom_sf"/>
</dbReference>
<feature type="region of interest" description="Disordered" evidence="1">
    <location>
        <begin position="1217"/>
        <end position="1245"/>
    </location>
</feature>
<feature type="compositionally biased region" description="Polar residues" evidence="1">
    <location>
        <begin position="1218"/>
        <end position="1245"/>
    </location>
</feature>
<reference evidence="2 3" key="1">
    <citation type="submission" date="2014-06" db="EMBL/GenBank/DDBJ databases">
        <authorList>
            <person name="Swart Estienne"/>
        </authorList>
    </citation>
    <scope>NUCLEOTIDE SEQUENCE [LARGE SCALE GENOMIC DNA]</scope>
    <source>
        <strain evidence="2 3">130c</strain>
    </source>
</reference>
<feature type="region of interest" description="Disordered" evidence="1">
    <location>
        <begin position="340"/>
        <end position="380"/>
    </location>
</feature>
<dbReference type="EMBL" id="CCKQ01006044">
    <property type="protein sequence ID" value="CDW77328.1"/>
    <property type="molecule type" value="Genomic_DNA"/>
</dbReference>
<feature type="compositionally biased region" description="Low complexity" evidence="1">
    <location>
        <begin position="1063"/>
        <end position="1076"/>
    </location>
</feature>
<keyword evidence="3" id="KW-1185">Reference proteome</keyword>
<feature type="region of interest" description="Disordered" evidence="1">
    <location>
        <begin position="1"/>
        <end position="59"/>
    </location>
</feature>
<feature type="compositionally biased region" description="Low complexity" evidence="1">
    <location>
        <begin position="100"/>
        <end position="112"/>
    </location>
</feature>
<feature type="compositionally biased region" description="Low complexity" evidence="1">
    <location>
        <begin position="38"/>
        <end position="51"/>
    </location>
</feature>
<feature type="compositionally biased region" description="Polar residues" evidence="1">
    <location>
        <begin position="521"/>
        <end position="531"/>
    </location>
</feature>
<dbReference type="SUPFAM" id="SSF48452">
    <property type="entry name" value="TPR-like"/>
    <property type="match status" value="1"/>
</dbReference>
<feature type="compositionally biased region" description="Polar residues" evidence="1">
    <location>
        <begin position="360"/>
        <end position="380"/>
    </location>
</feature>